<accession>A0A6M3LEF9</accession>
<evidence type="ECO:0000313" key="2">
    <source>
        <dbReference type="EMBL" id="QJA92739.1"/>
    </source>
</evidence>
<protein>
    <submittedName>
        <fullName evidence="2">Uncharacterized protein</fullName>
    </submittedName>
</protein>
<dbReference type="AlphaFoldDB" id="A0A6M3LEF9"/>
<proteinExistence type="predicted"/>
<dbReference type="EMBL" id="MT141804">
    <property type="protein sequence ID" value="QJA70574.1"/>
    <property type="molecule type" value="Genomic_DNA"/>
</dbReference>
<gene>
    <name evidence="1" type="ORF">MM415A03650_0003</name>
    <name evidence="2" type="ORF">MM415B04498_0010</name>
    <name evidence="3" type="ORF">TM448B05707_0005</name>
</gene>
<sequence length="51" mass="5541">MATTDEKLIKAIEVLADKITSEIKADDALKFTQAAQNAANTAICLKNKDMM</sequence>
<organism evidence="2">
    <name type="scientific">viral metagenome</name>
    <dbReference type="NCBI Taxonomy" id="1070528"/>
    <lineage>
        <taxon>unclassified sequences</taxon>
        <taxon>metagenomes</taxon>
        <taxon>organismal metagenomes</taxon>
    </lineage>
</organism>
<dbReference type="EMBL" id="MT143092">
    <property type="protein sequence ID" value="QJA92739.1"/>
    <property type="molecule type" value="Genomic_DNA"/>
</dbReference>
<reference evidence="2" key="1">
    <citation type="submission" date="2020-03" db="EMBL/GenBank/DDBJ databases">
        <title>The deep terrestrial virosphere.</title>
        <authorList>
            <person name="Holmfeldt K."/>
            <person name="Nilsson E."/>
            <person name="Simone D."/>
            <person name="Lopez-Fernandez M."/>
            <person name="Wu X."/>
            <person name="de Brujin I."/>
            <person name="Lundin D."/>
            <person name="Andersson A."/>
            <person name="Bertilsson S."/>
            <person name="Dopson M."/>
        </authorList>
    </citation>
    <scope>NUCLEOTIDE SEQUENCE</scope>
    <source>
        <strain evidence="1">MM415A03650</strain>
        <strain evidence="2">MM415B04498</strain>
        <strain evidence="3">TM448B05707</strain>
    </source>
</reference>
<name>A0A6M3LEF9_9ZZZZ</name>
<evidence type="ECO:0000313" key="1">
    <source>
        <dbReference type="EMBL" id="QJA70574.1"/>
    </source>
</evidence>
<evidence type="ECO:0000313" key="3">
    <source>
        <dbReference type="EMBL" id="QJI03974.1"/>
    </source>
</evidence>
<dbReference type="EMBL" id="MT145136">
    <property type="protein sequence ID" value="QJI03974.1"/>
    <property type="molecule type" value="Genomic_DNA"/>
</dbReference>